<proteinExistence type="predicted"/>
<keyword evidence="2" id="KW-1185">Reference proteome</keyword>
<evidence type="ECO:0000313" key="2">
    <source>
        <dbReference type="Proteomes" id="UP000814033"/>
    </source>
</evidence>
<organism evidence="1 2">
    <name type="scientific">Auriscalpium vulgare</name>
    <dbReference type="NCBI Taxonomy" id="40419"/>
    <lineage>
        <taxon>Eukaryota</taxon>
        <taxon>Fungi</taxon>
        <taxon>Dikarya</taxon>
        <taxon>Basidiomycota</taxon>
        <taxon>Agaricomycotina</taxon>
        <taxon>Agaricomycetes</taxon>
        <taxon>Russulales</taxon>
        <taxon>Auriscalpiaceae</taxon>
        <taxon>Auriscalpium</taxon>
    </lineage>
</organism>
<name>A0ACB8RGL7_9AGAM</name>
<evidence type="ECO:0000313" key="1">
    <source>
        <dbReference type="EMBL" id="KAI0042735.1"/>
    </source>
</evidence>
<comment type="caution">
    <text evidence="1">The sequence shown here is derived from an EMBL/GenBank/DDBJ whole genome shotgun (WGS) entry which is preliminary data.</text>
</comment>
<reference evidence="1" key="1">
    <citation type="submission" date="2021-02" db="EMBL/GenBank/DDBJ databases">
        <authorList>
            <consortium name="DOE Joint Genome Institute"/>
            <person name="Ahrendt S."/>
            <person name="Looney B.P."/>
            <person name="Miyauchi S."/>
            <person name="Morin E."/>
            <person name="Drula E."/>
            <person name="Courty P.E."/>
            <person name="Chicoki N."/>
            <person name="Fauchery L."/>
            <person name="Kohler A."/>
            <person name="Kuo A."/>
            <person name="Labutti K."/>
            <person name="Pangilinan J."/>
            <person name="Lipzen A."/>
            <person name="Riley R."/>
            <person name="Andreopoulos W."/>
            <person name="He G."/>
            <person name="Johnson J."/>
            <person name="Barry K.W."/>
            <person name="Grigoriev I.V."/>
            <person name="Nagy L."/>
            <person name="Hibbett D."/>
            <person name="Henrissat B."/>
            <person name="Matheny P.B."/>
            <person name="Labbe J."/>
            <person name="Martin F."/>
        </authorList>
    </citation>
    <scope>NUCLEOTIDE SEQUENCE</scope>
    <source>
        <strain evidence="1">FP105234-sp</strain>
    </source>
</reference>
<sequence>MGAAPTKESMVDVLIIGAGPAGVMCANGLARAGVRVRIVDNRPVKVSAGQADGIQPRTIEVLQSYGLAEPLLRQAAYMVMAAFYNPSSSGGIERIGRVPDVTAPSARYPFEATLHQGEIENIFLTSMRKEGVEVERPIVPRSLEISTDEVLLKDPQSYPVKVILQHLEAADKEDDTEVVYAKYVVGADGAHSWVRKTLGFTMDGEQTDYVWGVVDIIPSESTNFPDIRNKTAIHSNNGSCMIIPREGDKIRLYIQLTDTDAVDPATGRVDLSKYGPQKLMQVAKKSFQPFTIDARPEDVDWWTLYVIGQRVASRFSAHERVFIAGDACHTHSPKAGQGMNASMNDTHNLIWKLTHVLRGWANMSLLKTYEFERRKYAQELIAFDKKFSAMFSGKLKAGDSKHDLFLEAFQSYGSFSSGIGIHYSPSPIVAPSYQSAAAHLTVGQRLTPHMLVRAADARAVEIQDYAPADTRFKVLAFIGDLKANAERIARLVEGLSRPCGFLQRAKARNFDAFDVVTICKGKKEEINYVDVPKALITHWTKVLVDDTDVLGKQGGKMYEAYGIADEGAIVVVRPDGYVGVVAPLDGLSIVDDYFAGFMTA</sequence>
<reference evidence="1" key="2">
    <citation type="journal article" date="2022" name="New Phytol.">
        <title>Evolutionary transition to the ectomycorrhizal habit in the genomes of a hyperdiverse lineage of mushroom-forming fungi.</title>
        <authorList>
            <person name="Looney B."/>
            <person name="Miyauchi S."/>
            <person name="Morin E."/>
            <person name="Drula E."/>
            <person name="Courty P.E."/>
            <person name="Kohler A."/>
            <person name="Kuo A."/>
            <person name="LaButti K."/>
            <person name="Pangilinan J."/>
            <person name="Lipzen A."/>
            <person name="Riley R."/>
            <person name="Andreopoulos W."/>
            <person name="He G."/>
            <person name="Johnson J."/>
            <person name="Nolan M."/>
            <person name="Tritt A."/>
            <person name="Barry K.W."/>
            <person name="Grigoriev I.V."/>
            <person name="Nagy L.G."/>
            <person name="Hibbett D."/>
            <person name="Henrissat B."/>
            <person name="Matheny P.B."/>
            <person name="Labbe J."/>
            <person name="Martin F.M."/>
        </authorList>
    </citation>
    <scope>NUCLEOTIDE SEQUENCE</scope>
    <source>
        <strain evidence="1">FP105234-sp</strain>
    </source>
</reference>
<gene>
    <name evidence="1" type="ORF">FA95DRAFT_1499663</name>
</gene>
<dbReference type="EMBL" id="MU276050">
    <property type="protein sequence ID" value="KAI0042735.1"/>
    <property type="molecule type" value="Genomic_DNA"/>
</dbReference>
<protein>
    <submittedName>
        <fullName evidence="1">Uncharacterized protein</fullName>
    </submittedName>
</protein>
<dbReference type="Proteomes" id="UP000814033">
    <property type="component" value="Unassembled WGS sequence"/>
</dbReference>
<accession>A0ACB8RGL7</accession>